<organism evidence="1">
    <name type="scientific">Siphoviridae sp. ctP6113</name>
    <dbReference type="NCBI Taxonomy" id="2826318"/>
    <lineage>
        <taxon>Viruses</taxon>
        <taxon>Duplodnaviria</taxon>
        <taxon>Heunggongvirae</taxon>
        <taxon>Uroviricota</taxon>
        <taxon>Caudoviricetes</taxon>
    </lineage>
</organism>
<keyword evidence="1" id="KW-0238">DNA-binding</keyword>
<name>A0A8S5MTR7_9CAUD</name>
<accession>A0A8S5MTR7</accession>
<sequence>MSQNRWTAEQDQYLIDHWQSQSDSELAEMVGYTAASVNARRQKLGLKHRESSKGPDWSREEVELMQELWGTYTIPQIAKRLNRSVLAVKVKSGRLGLGRYVNSSQYITANQAAVLLQVDNHTVTDVWIPAGLHFTWKAPQGKRKFRYIRMDDLLEWLRENPDRWDSRRVELFALGSEPEWLKEKRKADLTRPARRALKWTPDEDSRLVTMFRRGDRTYAEMGAELGRSPDAVERRVARLDVWGTGKYIGQDPWAARREKKAASERKLLGLRLCNALLACRNSREWGEYWQKDNCQHWDNVRGCLMKCSDCDSCSEFQRIQPQYCRRCGVEFIDRRRQDFCPKCRAARKKQAQKKYAVLRARGQR</sequence>
<protein>
    <submittedName>
        <fullName evidence="1">DNA-binding protein</fullName>
    </submittedName>
</protein>
<dbReference type="GO" id="GO:0003677">
    <property type="term" value="F:DNA binding"/>
    <property type="evidence" value="ECO:0007669"/>
    <property type="project" value="UniProtKB-KW"/>
</dbReference>
<dbReference type="EMBL" id="BK014986">
    <property type="protein sequence ID" value="DAD85713.1"/>
    <property type="molecule type" value="Genomic_DNA"/>
</dbReference>
<reference evidence="1" key="1">
    <citation type="journal article" date="2021" name="Proc. Natl. Acad. Sci. U.S.A.">
        <title>A Catalog of Tens of Thousands of Viruses from Human Metagenomes Reveals Hidden Associations with Chronic Diseases.</title>
        <authorList>
            <person name="Tisza M.J."/>
            <person name="Buck C.B."/>
        </authorList>
    </citation>
    <scope>NUCLEOTIDE SEQUENCE</scope>
    <source>
        <strain evidence="1">CtP6113</strain>
    </source>
</reference>
<evidence type="ECO:0000313" key="1">
    <source>
        <dbReference type="EMBL" id="DAD85713.1"/>
    </source>
</evidence>
<proteinExistence type="predicted"/>